<dbReference type="SMART" id="SM00257">
    <property type="entry name" value="LysM"/>
    <property type="match status" value="1"/>
</dbReference>
<sequence>MNHDESYREQIEKHRQRIEKVKTPDPISSALPPRERAHRHKKKKTAVKLKYPVIRLLVLFFILLPLTVFSIISYMSENRAKPTNVVGGYDTVSLDDGEKQSVKTSGNGENDQGSIDEENPGVGPEQPERNKPGMEEVTPAPPAKDSLSGSDGKDGEQPEKPAVKPSSSNKAEAGQGSSDEQSNKSGEKTIFHTVKPGETLFRIAMTYYKSQDGIEKIRAANGINGNEIQVGETLKVPIH</sequence>
<dbReference type="AlphaFoldDB" id="A0A417YVB7"/>
<feature type="region of interest" description="Disordered" evidence="1">
    <location>
        <begin position="1"/>
        <end position="43"/>
    </location>
</feature>
<dbReference type="SUPFAM" id="SSF54106">
    <property type="entry name" value="LysM domain"/>
    <property type="match status" value="1"/>
</dbReference>
<proteinExistence type="predicted"/>
<dbReference type="Proteomes" id="UP000284416">
    <property type="component" value="Unassembled WGS sequence"/>
</dbReference>
<feature type="compositionally biased region" description="Basic and acidic residues" evidence="1">
    <location>
        <begin position="181"/>
        <end position="190"/>
    </location>
</feature>
<dbReference type="CDD" id="cd00118">
    <property type="entry name" value="LysM"/>
    <property type="match status" value="1"/>
</dbReference>
<evidence type="ECO:0000313" key="5">
    <source>
        <dbReference type="Proteomes" id="UP000284416"/>
    </source>
</evidence>
<feature type="compositionally biased region" description="Polar residues" evidence="1">
    <location>
        <begin position="102"/>
        <end position="113"/>
    </location>
</feature>
<feature type="domain" description="LysM" evidence="3">
    <location>
        <begin position="190"/>
        <end position="236"/>
    </location>
</feature>
<accession>A0A417YVB7</accession>
<feature type="compositionally biased region" description="Basic and acidic residues" evidence="1">
    <location>
        <begin position="151"/>
        <end position="162"/>
    </location>
</feature>
<keyword evidence="2" id="KW-1133">Transmembrane helix</keyword>
<keyword evidence="2" id="KW-0472">Membrane</keyword>
<dbReference type="InterPro" id="IPR036779">
    <property type="entry name" value="LysM_dom_sf"/>
</dbReference>
<evidence type="ECO:0000259" key="3">
    <source>
        <dbReference type="PROSITE" id="PS51782"/>
    </source>
</evidence>
<keyword evidence="5" id="KW-1185">Reference proteome</keyword>
<dbReference type="Gene3D" id="3.10.350.10">
    <property type="entry name" value="LysM domain"/>
    <property type="match status" value="1"/>
</dbReference>
<comment type="caution">
    <text evidence="4">The sequence shown here is derived from an EMBL/GenBank/DDBJ whole genome shotgun (WGS) entry which is preliminary data.</text>
</comment>
<feature type="compositionally biased region" description="Basic and acidic residues" evidence="1">
    <location>
        <begin position="1"/>
        <end position="23"/>
    </location>
</feature>
<evidence type="ECO:0000256" key="1">
    <source>
        <dbReference type="SAM" id="MobiDB-lite"/>
    </source>
</evidence>
<name>A0A417YVB7_9BACI</name>
<dbReference type="OrthoDB" id="2583609at2"/>
<evidence type="ECO:0000313" key="4">
    <source>
        <dbReference type="EMBL" id="RHW41219.1"/>
    </source>
</evidence>
<dbReference type="RefSeq" id="WP_118920593.1">
    <property type="nucleotide sequence ID" value="NZ_QWEG01000005.1"/>
</dbReference>
<protein>
    <submittedName>
        <fullName evidence="4">LysM peptidoglycan-binding domain-containing protein</fullName>
    </submittedName>
</protein>
<dbReference type="InterPro" id="IPR018392">
    <property type="entry name" value="LysM"/>
</dbReference>
<feature type="transmembrane region" description="Helical" evidence="2">
    <location>
        <begin position="53"/>
        <end position="75"/>
    </location>
</feature>
<feature type="compositionally biased region" description="Polar residues" evidence="1">
    <location>
        <begin position="165"/>
        <end position="180"/>
    </location>
</feature>
<gene>
    <name evidence="4" type="ORF">D1B31_09820</name>
</gene>
<dbReference type="EMBL" id="QWEG01000005">
    <property type="protein sequence ID" value="RHW41219.1"/>
    <property type="molecule type" value="Genomic_DNA"/>
</dbReference>
<organism evidence="4 5">
    <name type="scientific">Neobacillus notoginsengisoli</name>
    <dbReference type="NCBI Taxonomy" id="1578198"/>
    <lineage>
        <taxon>Bacteria</taxon>
        <taxon>Bacillati</taxon>
        <taxon>Bacillota</taxon>
        <taxon>Bacilli</taxon>
        <taxon>Bacillales</taxon>
        <taxon>Bacillaceae</taxon>
        <taxon>Neobacillus</taxon>
    </lineage>
</organism>
<keyword evidence="2" id="KW-0812">Transmembrane</keyword>
<dbReference type="PROSITE" id="PS51782">
    <property type="entry name" value="LYSM"/>
    <property type="match status" value="1"/>
</dbReference>
<reference evidence="4 5" key="1">
    <citation type="journal article" date="2017" name="Int. J. Syst. Evol. Microbiol.">
        <title>Bacillus notoginsengisoli sp. nov., a novel bacterium isolated from the rhizosphere of Panax notoginseng.</title>
        <authorList>
            <person name="Zhang M.Y."/>
            <person name="Cheng J."/>
            <person name="Cai Y."/>
            <person name="Zhang T.Y."/>
            <person name="Wu Y.Y."/>
            <person name="Manikprabhu D."/>
            <person name="Li W.J."/>
            <person name="Zhang Y.X."/>
        </authorList>
    </citation>
    <scope>NUCLEOTIDE SEQUENCE [LARGE SCALE GENOMIC DNA]</scope>
    <source>
        <strain evidence="4 5">JCM 30743</strain>
    </source>
</reference>
<evidence type="ECO:0000256" key="2">
    <source>
        <dbReference type="SAM" id="Phobius"/>
    </source>
</evidence>
<feature type="region of interest" description="Disordered" evidence="1">
    <location>
        <begin position="91"/>
        <end position="190"/>
    </location>
</feature>
<dbReference type="Pfam" id="PF01476">
    <property type="entry name" value="LysM"/>
    <property type="match status" value="1"/>
</dbReference>